<evidence type="ECO:0000256" key="5">
    <source>
        <dbReference type="ARBA" id="ARBA00022840"/>
    </source>
</evidence>
<dbReference type="RefSeq" id="WP_019619351.1">
    <property type="nucleotide sequence ID" value="NZ_JBHUNE010000005.1"/>
</dbReference>
<keyword evidence="6 9" id="KW-0460">Magnesium</keyword>
<feature type="binding site" evidence="9">
    <location>
        <position position="192"/>
    </location>
    <ligand>
        <name>ATP</name>
        <dbReference type="ChEBI" id="CHEBI:30616"/>
    </ligand>
</feature>
<accession>A0ABW5UZW8</accession>
<feature type="binding site" evidence="9">
    <location>
        <position position="295"/>
    </location>
    <ligand>
        <name>K(+)</name>
        <dbReference type="ChEBI" id="CHEBI:29103"/>
    </ligand>
</feature>
<dbReference type="Pfam" id="PF00294">
    <property type="entry name" value="PfkB"/>
    <property type="match status" value="1"/>
</dbReference>
<feature type="binding site" evidence="9">
    <location>
        <begin position="46"/>
        <end position="50"/>
    </location>
    <ligand>
        <name>substrate</name>
    </ligand>
</feature>
<dbReference type="InterPro" id="IPR029056">
    <property type="entry name" value="Ribokinase-like"/>
</dbReference>
<evidence type="ECO:0000256" key="1">
    <source>
        <dbReference type="ARBA" id="ARBA00022679"/>
    </source>
</evidence>
<dbReference type="HAMAP" id="MF_01987">
    <property type="entry name" value="Ribokinase"/>
    <property type="match status" value="1"/>
</dbReference>
<evidence type="ECO:0000256" key="6">
    <source>
        <dbReference type="ARBA" id="ARBA00022842"/>
    </source>
</evidence>
<evidence type="ECO:0000256" key="8">
    <source>
        <dbReference type="ARBA" id="ARBA00023277"/>
    </source>
</evidence>
<comment type="function">
    <text evidence="9">Catalyzes the phosphorylation of ribose at O-5 in a reaction requiring ATP and magnesium. The resulting D-ribose-5-phosphate can then be used either for sythesis of nucleotides, histidine, and tryptophan, or as a component of the pentose phosphate pathway.</text>
</comment>
<comment type="caution">
    <text evidence="12">The sequence shown here is derived from an EMBL/GenBank/DDBJ whole genome shotgun (WGS) entry which is preliminary data.</text>
</comment>
<feature type="binding site" evidence="9">
    <location>
        <position position="254"/>
    </location>
    <ligand>
        <name>K(+)</name>
        <dbReference type="ChEBI" id="CHEBI:29103"/>
    </ligand>
</feature>
<dbReference type="InterPro" id="IPR011611">
    <property type="entry name" value="PfkB_dom"/>
</dbReference>
<comment type="subcellular location">
    <subcellularLocation>
        <location evidence="9">Cytoplasm</location>
    </subcellularLocation>
</comment>
<dbReference type="EMBL" id="JBHUNE010000005">
    <property type="protein sequence ID" value="MFD2757972.1"/>
    <property type="molecule type" value="Genomic_DNA"/>
</dbReference>
<comment type="activity regulation">
    <text evidence="9">Activated by a monovalent cation that binds near, but not in, the active site. The most likely occupant of the site in vivo is potassium. Ion binding induces a conformational change that may alter substrate affinity.</text>
</comment>
<keyword evidence="1 9" id="KW-0808">Transferase</keyword>
<feature type="region of interest" description="Disordered" evidence="10">
    <location>
        <begin position="291"/>
        <end position="314"/>
    </location>
</feature>
<evidence type="ECO:0000256" key="2">
    <source>
        <dbReference type="ARBA" id="ARBA00022723"/>
    </source>
</evidence>
<name>A0ABW5UZW8_9MICO</name>
<feature type="binding site" evidence="9">
    <location>
        <position position="299"/>
    </location>
    <ligand>
        <name>K(+)</name>
        <dbReference type="ChEBI" id="CHEBI:29103"/>
    </ligand>
</feature>
<evidence type="ECO:0000256" key="7">
    <source>
        <dbReference type="ARBA" id="ARBA00022958"/>
    </source>
</evidence>
<dbReference type="PANTHER" id="PTHR10584:SF166">
    <property type="entry name" value="RIBOKINASE"/>
    <property type="match status" value="1"/>
</dbReference>
<comment type="cofactor">
    <cofactor evidence="9">
        <name>Mg(2+)</name>
        <dbReference type="ChEBI" id="CHEBI:18420"/>
    </cofactor>
    <text evidence="9">Requires a divalent cation, most likely magnesium in vivo, as an electrophilic catalyst to aid phosphoryl group transfer. It is the chelate of the metal and the nucleotide that is the actual substrate.</text>
</comment>
<keyword evidence="3 9" id="KW-0547">Nucleotide-binding</keyword>
<dbReference type="SUPFAM" id="SSF53613">
    <property type="entry name" value="Ribokinase-like"/>
    <property type="match status" value="1"/>
</dbReference>
<protein>
    <recommendedName>
        <fullName evidence="9">Ribokinase</fullName>
        <shortName evidence="9">RK</shortName>
        <ecNumber evidence="9">2.7.1.15</ecNumber>
    </recommendedName>
</protein>
<keyword evidence="2 9" id="KW-0479">Metal-binding</keyword>
<gene>
    <name evidence="9" type="primary">rbsK</name>
    <name evidence="12" type="ORF">ACFSW7_06235</name>
</gene>
<evidence type="ECO:0000256" key="9">
    <source>
        <dbReference type="HAMAP-Rule" id="MF_01987"/>
    </source>
</evidence>
<feature type="binding site" evidence="9">
    <location>
        <position position="148"/>
    </location>
    <ligand>
        <name>substrate</name>
    </ligand>
</feature>
<dbReference type="GO" id="GO:0004747">
    <property type="term" value="F:ribokinase activity"/>
    <property type="evidence" value="ECO:0007669"/>
    <property type="project" value="UniProtKB-EC"/>
</dbReference>
<feature type="binding site" evidence="9">
    <location>
        <position position="256"/>
    </location>
    <ligand>
        <name>K(+)</name>
        <dbReference type="ChEBI" id="CHEBI:29103"/>
    </ligand>
</feature>
<keyword evidence="9" id="KW-0963">Cytoplasm</keyword>
<keyword evidence="13" id="KW-1185">Reference proteome</keyword>
<evidence type="ECO:0000313" key="13">
    <source>
        <dbReference type="Proteomes" id="UP001597492"/>
    </source>
</evidence>
<sequence length="314" mass="31214">MSNSEASSGDVIVVGSVNVDLTATGTPVPSAGETRTGDRFAMGLGGKGANQAVAAARAGATTRFVGCVGNDTFGGVATDALRDAGVGLGELHEVDGATGIAHIRVDTASGDNSIFVIPGANTALTPERAVASLRAIASEGAALLLQLEVPLETVVAVAAEAAHLGLRVVLDPAPAQELPASLWNNVEVITPNEHEAGLLSGIEVTDDASAERAGRWFLERGVRVALITRGAAGATLVTGSGAEHLPAAAIEAVDTTAAGDSFAGHLGAALAAGVDLRESVTRALAAGSLAATRPGASESIPTRDEVDRALAARG</sequence>
<dbReference type="PRINTS" id="PR00990">
    <property type="entry name" value="RIBOKINASE"/>
</dbReference>
<feature type="binding site" evidence="9">
    <location>
        <begin position="259"/>
        <end position="260"/>
    </location>
    <ligand>
        <name>ATP</name>
        <dbReference type="ChEBI" id="CHEBI:30616"/>
    </ligand>
</feature>
<keyword evidence="8 9" id="KW-0119">Carbohydrate metabolism</keyword>
<proteinExistence type="inferred from homology"/>
<dbReference type="EC" id="2.7.1.15" evidence="9"/>
<reference evidence="13" key="1">
    <citation type="journal article" date="2019" name="Int. J. Syst. Evol. Microbiol.">
        <title>The Global Catalogue of Microorganisms (GCM) 10K type strain sequencing project: providing services to taxonomists for standard genome sequencing and annotation.</title>
        <authorList>
            <consortium name="The Broad Institute Genomics Platform"/>
            <consortium name="The Broad Institute Genome Sequencing Center for Infectious Disease"/>
            <person name="Wu L."/>
            <person name="Ma J."/>
        </authorList>
    </citation>
    <scope>NUCLEOTIDE SEQUENCE [LARGE SCALE GENOMIC DNA]</scope>
    <source>
        <strain evidence="13">TISTR 1514</strain>
    </source>
</reference>
<dbReference type="Proteomes" id="UP001597492">
    <property type="component" value="Unassembled WGS sequence"/>
</dbReference>
<evidence type="ECO:0000259" key="11">
    <source>
        <dbReference type="Pfam" id="PF00294"/>
    </source>
</evidence>
<organism evidence="12 13">
    <name type="scientific">Gulosibacter faecalis</name>
    <dbReference type="NCBI Taxonomy" id="272240"/>
    <lineage>
        <taxon>Bacteria</taxon>
        <taxon>Bacillati</taxon>
        <taxon>Actinomycetota</taxon>
        <taxon>Actinomycetes</taxon>
        <taxon>Micrococcales</taxon>
        <taxon>Microbacteriaceae</taxon>
        <taxon>Gulosibacter</taxon>
    </lineage>
</organism>
<evidence type="ECO:0000256" key="4">
    <source>
        <dbReference type="ARBA" id="ARBA00022777"/>
    </source>
</evidence>
<dbReference type="InterPro" id="IPR011877">
    <property type="entry name" value="Ribokinase"/>
</dbReference>
<comment type="catalytic activity">
    <reaction evidence="9">
        <text>D-ribose + ATP = D-ribose 5-phosphate + ADP + H(+)</text>
        <dbReference type="Rhea" id="RHEA:13697"/>
        <dbReference type="ChEBI" id="CHEBI:15378"/>
        <dbReference type="ChEBI" id="CHEBI:30616"/>
        <dbReference type="ChEBI" id="CHEBI:47013"/>
        <dbReference type="ChEBI" id="CHEBI:78346"/>
        <dbReference type="ChEBI" id="CHEBI:456216"/>
        <dbReference type="EC" id="2.7.1.15"/>
    </reaction>
</comment>
<comment type="similarity">
    <text evidence="9">Belongs to the carbohydrate kinase PfkB family. Ribokinase subfamily.</text>
</comment>
<feature type="active site" description="Proton acceptor" evidence="9">
    <location>
        <position position="260"/>
    </location>
</feature>
<dbReference type="Gene3D" id="3.40.1190.20">
    <property type="match status" value="1"/>
</dbReference>
<comment type="caution">
    <text evidence="9">Lacks conserved residue(s) required for the propagation of feature annotation.</text>
</comment>
<evidence type="ECO:0000256" key="10">
    <source>
        <dbReference type="SAM" id="MobiDB-lite"/>
    </source>
</evidence>
<feature type="domain" description="Carbohydrate kinase PfkB" evidence="11">
    <location>
        <begin position="10"/>
        <end position="303"/>
    </location>
</feature>
<feature type="binding site" evidence="9">
    <location>
        <position position="290"/>
    </location>
    <ligand>
        <name>K(+)</name>
        <dbReference type="ChEBI" id="CHEBI:29103"/>
    </ligand>
</feature>
<feature type="binding site" evidence="9">
    <location>
        <begin position="228"/>
        <end position="233"/>
    </location>
    <ligand>
        <name>ATP</name>
        <dbReference type="ChEBI" id="CHEBI:30616"/>
    </ligand>
</feature>
<feature type="compositionally biased region" description="Basic and acidic residues" evidence="10">
    <location>
        <begin position="301"/>
        <end position="314"/>
    </location>
</feature>
<evidence type="ECO:0000313" key="12">
    <source>
        <dbReference type="EMBL" id="MFD2757972.1"/>
    </source>
</evidence>
<comment type="subunit">
    <text evidence="9">Homodimer.</text>
</comment>
<dbReference type="PANTHER" id="PTHR10584">
    <property type="entry name" value="SUGAR KINASE"/>
    <property type="match status" value="1"/>
</dbReference>
<feature type="binding site" evidence="9">
    <location>
        <position position="293"/>
    </location>
    <ligand>
        <name>K(+)</name>
        <dbReference type="ChEBI" id="CHEBI:29103"/>
    </ligand>
</feature>
<feature type="binding site" evidence="9">
    <location>
        <position position="260"/>
    </location>
    <ligand>
        <name>substrate</name>
    </ligand>
</feature>
<keyword evidence="4 9" id="KW-0418">Kinase</keyword>
<keyword evidence="5 9" id="KW-0067">ATP-binding</keyword>
<keyword evidence="7 9" id="KW-0630">Potassium</keyword>
<comment type="pathway">
    <text evidence="9">Carbohydrate metabolism; D-ribose degradation; D-ribose 5-phosphate from beta-D-ribopyranose: step 2/2.</text>
</comment>
<evidence type="ECO:0000256" key="3">
    <source>
        <dbReference type="ARBA" id="ARBA00022741"/>
    </source>
</evidence>
<feature type="binding site" evidence="9">
    <location>
        <begin position="18"/>
        <end position="20"/>
    </location>
    <ligand>
        <name>substrate</name>
    </ligand>
</feature>
<dbReference type="CDD" id="cd01174">
    <property type="entry name" value="ribokinase"/>
    <property type="match status" value="1"/>
</dbReference>
<dbReference type="InterPro" id="IPR002139">
    <property type="entry name" value="Ribo/fructo_kinase"/>
</dbReference>